<feature type="binding site" evidence="5 7">
    <location>
        <position position="121"/>
    </location>
    <ligand>
        <name>substrate</name>
    </ligand>
</feature>
<evidence type="ECO:0000256" key="6">
    <source>
        <dbReference type="PIRSR" id="PIRSR000102-1"/>
    </source>
</evidence>
<dbReference type="PIRSF" id="PIRSF000102">
    <property type="entry name" value="Lac_mal_DH"/>
    <property type="match status" value="1"/>
</dbReference>
<reference evidence="11 12" key="1">
    <citation type="submission" date="2012-04" db="EMBL/GenBank/DDBJ databases">
        <title>The Genome Sequence of Bartonella koehlerae C-29.</title>
        <authorList>
            <consortium name="The Broad Institute Genome Sequencing Platform"/>
            <consortium name="The Broad Institute Genome Sequencing Center for Infectious Disease"/>
            <person name="Feldgarden M."/>
            <person name="Kirby J."/>
            <person name="Kosoy M."/>
            <person name="Birtles R."/>
            <person name="Probert W.S."/>
            <person name="Chiaraviglio L."/>
            <person name="Walker B."/>
            <person name="Young S.K."/>
            <person name="Zeng Q."/>
            <person name="Gargeya S."/>
            <person name="Fitzgerald M."/>
            <person name="Haas B."/>
            <person name="Abouelleil A."/>
            <person name="Alvarado L."/>
            <person name="Arachchi H.M."/>
            <person name="Berlin A.M."/>
            <person name="Chapman S.B."/>
            <person name="Goldberg J."/>
            <person name="Griggs A."/>
            <person name="Gujja S."/>
            <person name="Hansen M."/>
            <person name="Howarth C."/>
            <person name="Imamovic A."/>
            <person name="Larimer J."/>
            <person name="McCowen C."/>
            <person name="Montmayeur A."/>
            <person name="Murphy C."/>
            <person name="Neiman D."/>
            <person name="Pearson M."/>
            <person name="Priest M."/>
            <person name="Roberts A."/>
            <person name="Saif S."/>
            <person name="Shea T."/>
            <person name="Sisk P."/>
            <person name="Sykes S."/>
            <person name="Wortman J."/>
            <person name="Nusbaum C."/>
            <person name="Birren B."/>
        </authorList>
    </citation>
    <scope>NUCLEOTIDE SEQUENCE [LARGE SCALE GENOMIC DNA]</scope>
    <source>
        <strain evidence="11 12">C-29</strain>
    </source>
</reference>
<dbReference type="EMBL" id="AHPL01000003">
    <property type="protein sequence ID" value="KEC56050.1"/>
    <property type="molecule type" value="Genomic_DNA"/>
</dbReference>
<feature type="binding site" evidence="5 7">
    <location>
        <position position="83"/>
    </location>
    <ligand>
        <name>substrate</name>
    </ligand>
</feature>
<dbReference type="FunFam" id="3.90.110.10:FF:000004">
    <property type="entry name" value="Malate dehydrogenase"/>
    <property type="match status" value="1"/>
</dbReference>
<dbReference type="InterPro" id="IPR011275">
    <property type="entry name" value="Malate_DH_type3"/>
</dbReference>
<comment type="catalytic activity">
    <reaction evidence="5">
        <text>(S)-malate + NAD(+) = oxaloacetate + NADH + H(+)</text>
        <dbReference type="Rhea" id="RHEA:21432"/>
        <dbReference type="ChEBI" id="CHEBI:15378"/>
        <dbReference type="ChEBI" id="CHEBI:15589"/>
        <dbReference type="ChEBI" id="CHEBI:16452"/>
        <dbReference type="ChEBI" id="CHEBI:57540"/>
        <dbReference type="ChEBI" id="CHEBI:57945"/>
        <dbReference type="EC" id="1.1.1.37"/>
    </reaction>
</comment>
<dbReference type="NCBIfam" id="TIGR01763">
    <property type="entry name" value="MalateDH_bact"/>
    <property type="match status" value="1"/>
</dbReference>
<dbReference type="InterPro" id="IPR001557">
    <property type="entry name" value="L-lactate/malate_DH"/>
</dbReference>
<evidence type="ECO:0000256" key="1">
    <source>
        <dbReference type="ARBA" id="ARBA00003966"/>
    </source>
</evidence>
<dbReference type="STRING" id="1134510.O9A_00275"/>
<evidence type="ECO:0000259" key="10">
    <source>
        <dbReference type="Pfam" id="PF02866"/>
    </source>
</evidence>
<dbReference type="NCBIfam" id="NF004863">
    <property type="entry name" value="PRK06223.1"/>
    <property type="match status" value="1"/>
</dbReference>
<evidence type="ECO:0000313" key="11">
    <source>
        <dbReference type="EMBL" id="KEC56050.1"/>
    </source>
</evidence>
<dbReference type="FunFam" id="3.40.50.720:FF:000018">
    <property type="entry name" value="Malate dehydrogenase"/>
    <property type="match status" value="1"/>
</dbReference>
<proteinExistence type="inferred from homology"/>
<dbReference type="InterPro" id="IPR001236">
    <property type="entry name" value="Lactate/malate_DH_N"/>
</dbReference>
<dbReference type="GO" id="GO:0006099">
    <property type="term" value="P:tricarboxylic acid cycle"/>
    <property type="evidence" value="ECO:0007669"/>
    <property type="project" value="UniProtKB-UniRule"/>
</dbReference>
<dbReference type="SUPFAM" id="SSF51735">
    <property type="entry name" value="NAD(P)-binding Rossmann-fold domains"/>
    <property type="match status" value="1"/>
</dbReference>
<dbReference type="GO" id="GO:0006089">
    <property type="term" value="P:lactate metabolic process"/>
    <property type="evidence" value="ECO:0007669"/>
    <property type="project" value="TreeGrafter"/>
</dbReference>
<feature type="binding site" evidence="5 8">
    <location>
        <begin position="119"/>
        <end position="121"/>
    </location>
    <ligand>
        <name>NAD(+)</name>
        <dbReference type="ChEBI" id="CHEBI:57540"/>
    </ligand>
</feature>
<dbReference type="Gene3D" id="3.90.110.10">
    <property type="entry name" value="Lactate dehydrogenase/glycoside hydrolase, family 4, C-terminal"/>
    <property type="match status" value="1"/>
</dbReference>
<evidence type="ECO:0000256" key="3">
    <source>
        <dbReference type="ARBA" id="ARBA00023002"/>
    </source>
</evidence>
<feature type="binding site" evidence="5 8">
    <location>
        <begin position="10"/>
        <end position="15"/>
    </location>
    <ligand>
        <name>NAD(+)</name>
        <dbReference type="ChEBI" id="CHEBI:57540"/>
    </ligand>
</feature>
<dbReference type="Proteomes" id="UP000027015">
    <property type="component" value="Unassembled WGS sequence"/>
</dbReference>
<gene>
    <name evidence="5" type="primary">mdh</name>
    <name evidence="11" type="ORF">O9A_00275</name>
</gene>
<evidence type="ECO:0000256" key="4">
    <source>
        <dbReference type="ARBA" id="ARBA00023027"/>
    </source>
</evidence>
<feature type="binding site" evidence="5 7">
    <location>
        <position position="89"/>
    </location>
    <ligand>
        <name>substrate</name>
    </ligand>
</feature>
<keyword evidence="3 5" id="KW-0560">Oxidoreductase</keyword>
<feature type="binding site" evidence="5 8">
    <location>
        <position position="96"/>
    </location>
    <ligand>
        <name>NAD(+)</name>
        <dbReference type="ChEBI" id="CHEBI:57540"/>
    </ligand>
</feature>
<dbReference type="OrthoDB" id="9802969at2"/>
<dbReference type="PANTHER" id="PTHR43128:SF16">
    <property type="entry name" value="L-LACTATE DEHYDROGENASE"/>
    <property type="match status" value="1"/>
</dbReference>
<feature type="domain" description="Lactate/malate dehydrogenase N-terminal" evidence="9">
    <location>
        <begin position="5"/>
        <end position="143"/>
    </location>
</feature>
<feature type="binding site" evidence="5 8">
    <location>
        <position position="34"/>
    </location>
    <ligand>
        <name>NAD(+)</name>
        <dbReference type="ChEBI" id="CHEBI:57540"/>
    </ligand>
</feature>
<dbReference type="InterPro" id="IPR036291">
    <property type="entry name" value="NAD(P)-bd_dom_sf"/>
</dbReference>
<dbReference type="PATRIC" id="fig|1134510.3.peg.342"/>
<comment type="similarity">
    <text evidence="5">Belongs to the LDH/MDH superfamily. MDH type 3 family.</text>
</comment>
<comment type="caution">
    <text evidence="11">The sequence shown here is derived from an EMBL/GenBank/DDBJ whole genome shotgun (WGS) entry which is preliminary data.</text>
</comment>
<dbReference type="Pfam" id="PF02866">
    <property type="entry name" value="Ldh_1_C"/>
    <property type="match status" value="1"/>
</dbReference>
<dbReference type="eggNOG" id="COG0039">
    <property type="taxonomic scope" value="Bacteria"/>
</dbReference>
<sequence length="321" mass="34005">MARKKIALIGSGMIGGTLAHIIGLKELGDVVLFDIAEGIPQGKALDIAESSPIGGFDVSLTGANSYEVIEGADVVIVTAGVARKPGMNRDDLLGINLRVMEQVGAGIKKYASSAFIICITNPLDAMVWALQRFSGLPTQKVVGMAGILDSARFRHFLSEEFKVSIKDVTAFVLGGHGDSMVPLVRYSTVGGISLPDLVKMGWTTQKKIDQIIQRTRDGGAEIVSLLKTGSAFYAPAASAVSMAEAYLKDTKRVVPVATYLSGQYGVKDTYVGVPVVIGAGGVERVIEIDLDKEERSAFEKSVSAVQKLCEACIAIAPELKN</sequence>
<feature type="binding site" evidence="5 7">
    <location>
        <position position="152"/>
    </location>
    <ligand>
        <name>substrate</name>
    </ligand>
</feature>
<keyword evidence="2 5" id="KW-0816">Tricarboxylic acid cycle</keyword>
<dbReference type="InterPro" id="IPR022383">
    <property type="entry name" value="Lactate/malate_DH_C"/>
</dbReference>
<evidence type="ECO:0000313" key="12">
    <source>
        <dbReference type="Proteomes" id="UP000027015"/>
    </source>
</evidence>
<keyword evidence="4 5" id="KW-0520">NAD</keyword>
<protein>
    <recommendedName>
        <fullName evidence="5">Malate dehydrogenase</fullName>
        <ecNumber evidence="5">1.1.1.37</ecNumber>
    </recommendedName>
</protein>
<evidence type="ECO:0000259" key="9">
    <source>
        <dbReference type="Pfam" id="PF00056"/>
    </source>
</evidence>
<dbReference type="PRINTS" id="PR00086">
    <property type="entry name" value="LLDHDRGNASE"/>
</dbReference>
<organism evidence="11 12">
    <name type="scientific">Bartonella koehlerae C-29</name>
    <dbReference type="NCBI Taxonomy" id="1134510"/>
    <lineage>
        <taxon>Bacteria</taxon>
        <taxon>Pseudomonadati</taxon>
        <taxon>Pseudomonadota</taxon>
        <taxon>Alphaproteobacteria</taxon>
        <taxon>Hyphomicrobiales</taxon>
        <taxon>Bartonellaceae</taxon>
        <taxon>Bartonella</taxon>
    </lineage>
</organism>
<dbReference type="GO" id="GO:0030060">
    <property type="term" value="F:L-malate dehydrogenase (NAD+) activity"/>
    <property type="evidence" value="ECO:0007669"/>
    <property type="project" value="UniProtKB-UniRule"/>
</dbReference>
<keyword evidence="12" id="KW-1185">Reference proteome</keyword>
<dbReference type="EC" id="1.1.1.37" evidence="5"/>
<evidence type="ECO:0000256" key="2">
    <source>
        <dbReference type="ARBA" id="ARBA00022532"/>
    </source>
</evidence>
<dbReference type="Pfam" id="PF00056">
    <property type="entry name" value="Ldh_1_N"/>
    <property type="match status" value="1"/>
</dbReference>
<dbReference type="InterPro" id="IPR015955">
    <property type="entry name" value="Lactate_DH/Glyco_Ohase_4_C"/>
</dbReference>
<dbReference type="SUPFAM" id="SSF56327">
    <property type="entry name" value="LDH C-terminal domain-like"/>
    <property type="match status" value="1"/>
</dbReference>
<feature type="active site" description="Proton acceptor" evidence="5 6">
    <location>
        <position position="176"/>
    </location>
</feature>
<dbReference type="RefSeq" id="WP_034458047.1">
    <property type="nucleotide sequence ID" value="NZ_CADEAH010000008.1"/>
</dbReference>
<evidence type="ECO:0000256" key="7">
    <source>
        <dbReference type="PIRSR" id="PIRSR000102-2"/>
    </source>
</evidence>
<evidence type="ECO:0000256" key="5">
    <source>
        <dbReference type="HAMAP-Rule" id="MF_00487"/>
    </source>
</evidence>
<dbReference type="CDD" id="cd01339">
    <property type="entry name" value="LDH-like_MDH"/>
    <property type="match status" value="1"/>
</dbReference>
<feature type="domain" description="Lactate/malate dehydrogenase C-terminal" evidence="10">
    <location>
        <begin position="148"/>
        <end position="307"/>
    </location>
</feature>
<dbReference type="HOGENOM" id="CLU_045401_2_1_5"/>
<comment type="function">
    <text evidence="1 5">Catalyzes the reversible oxidation of malate to oxaloacetate.</text>
</comment>
<dbReference type="HAMAP" id="MF_00487">
    <property type="entry name" value="Malate_dehydrog_3"/>
    <property type="match status" value="1"/>
</dbReference>
<dbReference type="PANTHER" id="PTHR43128">
    <property type="entry name" value="L-2-HYDROXYCARBOXYLATE DEHYDROGENASE (NAD(P)(+))"/>
    <property type="match status" value="1"/>
</dbReference>
<evidence type="ECO:0000256" key="8">
    <source>
        <dbReference type="PIRSR" id="PIRSR000102-3"/>
    </source>
</evidence>
<accession>A0A067W7U9</accession>
<dbReference type="Gene3D" id="3.40.50.720">
    <property type="entry name" value="NAD(P)-binding Rossmann-like Domain"/>
    <property type="match status" value="1"/>
</dbReference>
<dbReference type="GO" id="GO:0004459">
    <property type="term" value="F:L-lactate dehydrogenase (NAD+) activity"/>
    <property type="evidence" value="ECO:0007669"/>
    <property type="project" value="TreeGrafter"/>
</dbReference>
<dbReference type="AlphaFoldDB" id="A0A067W7U9"/>
<name>A0A067W7U9_9HYPH</name>